<evidence type="ECO:0000259" key="3">
    <source>
        <dbReference type="PROSITE" id="PS50835"/>
    </source>
</evidence>
<dbReference type="Gene3D" id="2.60.40.10">
    <property type="entry name" value="Immunoglobulins"/>
    <property type="match status" value="3"/>
</dbReference>
<reference evidence="4" key="2">
    <citation type="submission" date="2025-05" db="UniProtKB">
        <authorList>
            <consortium name="EnsemblMetazoa"/>
        </authorList>
    </citation>
    <scope>IDENTIFICATION</scope>
</reference>
<dbReference type="SUPFAM" id="SSF48726">
    <property type="entry name" value="Immunoglobulin"/>
    <property type="match status" value="3"/>
</dbReference>
<evidence type="ECO:0000256" key="2">
    <source>
        <dbReference type="SAM" id="SignalP"/>
    </source>
</evidence>
<evidence type="ECO:0000313" key="6">
    <source>
        <dbReference type="RefSeq" id="XP_028129764.1"/>
    </source>
</evidence>
<evidence type="ECO:0000313" key="5">
    <source>
        <dbReference type="Proteomes" id="UP001652700"/>
    </source>
</evidence>
<dbReference type="KEGG" id="dvv:114325834"/>
<dbReference type="InterPro" id="IPR003598">
    <property type="entry name" value="Ig_sub2"/>
</dbReference>
<feature type="signal peptide" evidence="2">
    <location>
        <begin position="1"/>
        <end position="22"/>
    </location>
</feature>
<dbReference type="GO" id="GO:0007411">
    <property type="term" value="P:axon guidance"/>
    <property type="evidence" value="ECO:0007669"/>
    <property type="project" value="TreeGrafter"/>
</dbReference>
<reference evidence="6" key="1">
    <citation type="submission" date="2025-04" db="UniProtKB">
        <authorList>
            <consortium name="RefSeq"/>
        </authorList>
    </citation>
    <scope>IDENTIFICATION</scope>
    <source>
        <tissue evidence="6">Whole insect</tissue>
    </source>
</reference>
<feature type="domain" description="Ig-like" evidence="3">
    <location>
        <begin position="225"/>
        <end position="306"/>
    </location>
</feature>
<dbReference type="InterPro" id="IPR007110">
    <property type="entry name" value="Ig-like_dom"/>
</dbReference>
<evidence type="ECO:0000256" key="1">
    <source>
        <dbReference type="ARBA" id="ARBA00023319"/>
    </source>
</evidence>
<dbReference type="AlphaFoldDB" id="A0A6P7F2B4"/>
<proteinExistence type="predicted"/>
<keyword evidence="5" id="KW-1185">Reference proteome</keyword>
<dbReference type="OrthoDB" id="5985519at2759"/>
<dbReference type="InterPro" id="IPR003599">
    <property type="entry name" value="Ig_sub"/>
</dbReference>
<dbReference type="PROSITE" id="PS50835">
    <property type="entry name" value="IG_LIKE"/>
    <property type="match status" value="3"/>
</dbReference>
<dbReference type="RefSeq" id="XP_028129764.1">
    <property type="nucleotide sequence ID" value="XM_028273963.1"/>
</dbReference>
<keyword evidence="1" id="KW-0393">Immunoglobulin domain</keyword>
<evidence type="ECO:0000313" key="4">
    <source>
        <dbReference type="EnsemblMetazoa" id="XP_028129764.1"/>
    </source>
</evidence>
<sequence length="309" mass="34160">MISKSLNLILLSVYLILHSSYGDGSTKDVQGGGWKDNRLHNTTTFIPDDPSYRAFRVVLGGTFGLPCNIEDAVDSKLNVSWSRIDGHPLPTNSSQRSGVLYIYNVEKEAQGEYKCSALDSNDRPVSDFKAYLMVMSPPKINLTATKLVVYPGGTAQVTCKATGDQPIKITWSPLAHNMSNSVYAKEGHMHFNNINYEHGGKFLCVAKNQAGEASAEVDVIVKDPPRIRFTLPITVVRAGKFMSIYCNTTGDPTARFSFKSRVRENQLVYNNEGYIYLDKNQFEDVGKHRCVAKNQAGTVEAFSDVTLIG</sequence>
<feature type="domain" description="Ig-like" evidence="3">
    <location>
        <begin position="138"/>
        <end position="220"/>
    </location>
</feature>
<dbReference type="Proteomes" id="UP001652700">
    <property type="component" value="Unplaced"/>
</dbReference>
<dbReference type="Pfam" id="PF13927">
    <property type="entry name" value="Ig_3"/>
    <property type="match status" value="1"/>
</dbReference>
<dbReference type="PANTHER" id="PTHR10075:SF100">
    <property type="entry name" value="FASCICLIN-2"/>
    <property type="match status" value="1"/>
</dbReference>
<keyword evidence="2" id="KW-0732">Signal</keyword>
<protein>
    <submittedName>
        <fullName evidence="6">Peroxidasin homolog</fullName>
    </submittedName>
</protein>
<dbReference type="SMART" id="SM00408">
    <property type="entry name" value="IGc2"/>
    <property type="match status" value="3"/>
</dbReference>
<dbReference type="GeneID" id="114325834"/>
<dbReference type="InterPro" id="IPR036179">
    <property type="entry name" value="Ig-like_dom_sf"/>
</dbReference>
<accession>A0A6P7F2B4</accession>
<feature type="domain" description="Ig-like" evidence="3">
    <location>
        <begin position="50"/>
        <end position="126"/>
    </location>
</feature>
<dbReference type="GO" id="GO:0005886">
    <property type="term" value="C:plasma membrane"/>
    <property type="evidence" value="ECO:0007669"/>
    <property type="project" value="TreeGrafter"/>
</dbReference>
<dbReference type="GO" id="GO:0070593">
    <property type="term" value="P:dendrite self-avoidance"/>
    <property type="evidence" value="ECO:0007669"/>
    <property type="project" value="TreeGrafter"/>
</dbReference>
<dbReference type="InterPro" id="IPR013783">
    <property type="entry name" value="Ig-like_fold"/>
</dbReference>
<dbReference type="GO" id="GO:0007156">
    <property type="term" value="P:homophilic cell adhesion via plasma membrane adhesion molecules"/>
    <property type="evidence" value="ECO:0007669"/>
    <property type="project" value="TreeGrafter"/>
</dbReference>
<name>A0A6P7F2B4_DIAVI</name>
<organism evidence="6">
    <name type="scientific">Diabrotica virgifera virgifera</name>
    <name type="common">western corn rootworm</name>
    <dbReference type="NCBI Taxonomy" id="50390"/>
    <lineage>
        <taxon>Eukaryota</taxon>
        <taxon>Metazoa</taxon>
        <taxon>Ecdysozoa</taxon>
        <taxon>Arthropoda</taxon>
        <taxon>Hexapoda</taxon>
        <taxon>Insecta</taxon>
        <taxon>Pterygota</taxon>
        <taxon>Neoptera</taxon>
        <taxon>Endopterygota</taxon>
        <taxon>Coleoptera</taxon>
        <taxon>Polyphaga</taxon>
        <taxon>Cucujiformia</taxon>
        <taxon>Chrysomeloidea</taxon>
        <taxon>Chrysomelidae</taxon>
        <taxon>Galerucinae</taxon>
        <taxon>Diabroticina</taxon>
        <taxon>Diabroticites</taxon>
        <taxon>Diabrotica</taxon>
    </lineage>
</organism>
<dbReference type="GO" id="GO:0098632">
    <property type="term" value="F:cell-cell adhesion mediator activity"/>
    <property type="evidence" value="ECO:0007669"/>
    <property type="project" value="TreeGrafter"/>
</dbReference>
<dbReference type="SMART" id="SM00409">
    <property type="entry name" value="IG"/>
    <property type="match status" value="3"/>
</dbReference>
<dbReference type="GO" id="GO:0030424">
    <property type="term" value="C:axon"/>
    <property type="evidence" value="ECO:0007669"/>
    <property type="project" value="TreeGrafter"/>
</dbReference>
<dbReference type="EnsemblMetazoa" id="XM_028273963.2">
    <property type="protein sequence ID" value="XP_028129764.1"/>
    <property type="gene ID" value="LOC114325834"/>
</dbReference>
<dbReference type="InParanoid" id="A0A6P7F2B4"/>
<feature type="chain" id="PRO_5027535450" evidence="2">
    <location>
        <begin position="23"/>
        <end position="309"/>
    </location>
</feature>
<dbReference type="PANTHER" id="PTHR10075">
    <property type="entry name" value="BASIGIN RELATED"/>
    <property type="match status" value="1"/>
</dbReference>
<gene>
    <name evidence="6" type="primary">LOC114325834</name>
</gene>